<keyword evidence="1" id="KW-0862">Zinc</keyword>
<dbReference type="InterPro" id="IPR036875">
    <property type="entry name" value="Znf_CCHC_sf"/>
</dbReference>
<reference evidence="5" key="1">
    <citation type="submission" date="2025-08" db="UniProtKB">
        <authorList>
            <consortium name="RefSeq"/>
        </authorList>
    </citation>
    <scope>IDENTIFICATION</scope>
    <source>
        <tissue evidence="5">Leaf</tissue>
    </source>
</reference>
<evidence type="ECO:0000313" key="4">
    <source>
        <dbReference type="Proteomes" id="UP000504610"/>
    </source>
</evidence>
<feature type="compositionally biased region" description="Basic and acidic residues" evidence="2">
    <location>
        <begin position="134"/>
        <end position="148"/>
    </location>
</feature>
<dbReference type="GO" id="GO:0008270">
    <property type="term" value="F:zinc ion binding"/>
    <property type="evidence" value="ECO:0007669"/>
    <property type="project" value="UniProtKB-KW"/>
</dbReference>
<dbReference type="Gene3D" id="4.10.60.10">
    <property type="entry name" value="Zinc finger, CCHC-type"/>
    <property type="match status" value="1"/>
</dbReference>
<dbReference type="RefSeq" id="XP_056856653.1">
    <property type="nucleotide sequence ID" value="XM_057000673.1"/>
</dbReference>
<feature type="compositionally biased region" description="Acidic residues" evidence="2">
    <location>
        <begin position="71"/>
        <end position="100"/>
    </location>
</feature>
<gene>
    <name evidence="5" type="primary">LOC130506062</name>
</gene>
<evidence type="ECO:0000313" key="5">
    <source>
        <dbReference type="RefSeq" id="XP_056856653.1"/>
    </source>
</evidence>
<evidence type="ECO:0000259" key="3">
    <source>
        <dbReference type="PROSITE" id="PS50158"/>
    </source>
</evidence>
<dbReference type="SMART" id="SM00343">
    <property type="entry name" value="ZnF_C2HC"/>
    <property type="match status" value="1"/>
</dbReference>
<name>A0A9W3CZN4_RAPSA</name>
<keyword evidence="4" id="KW-1185">Reference proteome</keyword>
<dbReference type="SUPFAM" id="SSF57756">
    <property type="entry name" value="Retrovirus zinc finger-like domains"/>
    <property type="match status" value="1"/>
</dbReference>
<keyword evidence="1" id="KW-0863">Zinc-finger</keyword>
<organism evidence="4 5">
    <name type="scientific">Raphanus sativus</name>
    <name type="common">Radish</name>
    <name type="synonym">Raphanus raphanistrum var. sativus</name>
    <dbReference type="NCBI Taxonomy" id="3726"/>
    <lineage>
        <taxon>Eukaryota</taxon>
        <taxon>Viridiplantae</taxon>
        <taxon>Streptophyta</taxon>
        <taxon>Embryophyta</taxon>
        <taxon>Tracheophyta</taxon>
        <taxon>Spermatophyta</taxon>
        <taxon>Magnoliopsida</taxon>
        <taxon>eudicotyledons</taxon>
        <taxon>Gunneridae</taxon>
        <taxon>Pentapetalae</taxon>
        <taxon>rosids</taxon>
        <taxon>malvids</taxon>
        <taxon>Brassicales</taxon>
        <taxon>Brassicaceae</taxon>
        <taxon>Brassiceae</taxon>
        <taxon>Raphanus</taxon>
    </lineage>
</organism>
<evidence type="ECO:0000256" key="2">
    <source>
        <dbReference type="SAM" id="MobiDB-lite"/>
    </source>
</evidence>
<sequence length="573" mass="66314">MNPGYNDLIKHLLRAEKLPTLEEVCSQIQKEQGSVGLFGGKGELVLVNQAEGTANKGQYKPEDKKVWGTMGDEEQSDCDWEQEEQFLSDEESGYEEDQWTDDCSNTDYDDDPDGGELEPEPPDQYQDNTSSIDWSREEADQRDNHEAEMYQEETESQISLDEHSYHEEAENEPEVVYPEDGVDDNSDHEESYVEERPWCEIPYSDHEEENHDETDSQVSLPYSEANREDGATSECDFAEEEENEAVRSDEEYEPRYIQYAGHHEGIEAYWKWEKDLDQWFELHQIEEEERPLIAEDTLTEYAYWWYDRDASWTEMKELLREEFVTTAESHKEYHFRRPDVFPKPRRLILAPMSTPEIKPKKNCGSKSREITCNTSSSKENDDKVVQSKKKPKEQHVQPKKGTQAKQNLKMSSLHMIKPQANLQWFKGALQLPKKKTEARSPAPTKSEQQAEKQYPKQKLEQCKFSDPLKITSIICYRCHQEGHYAVACPSRSSLEILHLETPENAFKDNLVQLVPEMSISSVIHLSLPRDVDAGSEENFEKNCLESDILQTNVIINSRPTPITAPKPELILGN</sequence>
<dbReference type="AlphaFoldDB" id="A0A9W3CZN4"/>
<feature type="region of interest" description="Disordered" evidence="2">
    <location>
        <begin position="351"/>
        <end position="407"/>
    </location>
</feature>
<feature type="domain" description="CCHC-type" evidence="3">
    <location>
        <begin position="475"/>
        <end position="490"/>
    </location>
</feature>
<dbReference type="GO" id="GO:0003676">
    <property type="term" value="F:nucleic acid binding"/>
    <property type="evidence" value="ECO:0007669"/>
    <property type="project" value="InterPro"/>
</dbReference>
<keyword evidence="1" id="KW-0479">Metal-binding</keyword>
<dbReference type="InterPro" id="IPR001878">
    <property type="entry name" value="Znf_CCHC"/>
</dbReference>
<proteinExistence type="predicted"/>
<protein>
    <submittedName>
        <fullName evidence="5">Uncharacterized protein LOC130506062</fullName>
    </submittedName>
</protein>
<accession>A0A9W3CZN4</accession>
<dbReference type="OrthoDB" id="1129308at2759"/>
<dbReference type="KEGG" id="rsz:130506062"/>
<dbReference type="Proteomes" id="UP000504610">
    <property type="component" value="Unplaced"/>
</dbReference>
<feature type="compositionally biased region" description="Acidic residues" evidence="2">
    <location>
        <begin position="107"/>
        <end position="121"/>
    </location>
</feature>
<dbReference type="PROSITE" id="PS50158">
    <property type="entry name" value="ZF_CCHC"/>
    <property type="match status" value="1"/>
</dbReference>
<feature type="region of interest" description="Disordered" evidence="2">
    <location>
        <begin position="51"/>
        <end position="234"/>
    </location>
</feature>
<evidence type="ECO:0000256" key="1">
    <source>
        <dbReference type="PROSITE-ProRule" id="PRU00047"/>
    </source>
</evidence>
<feature type="compositionally biased region" description="Basic and acidic residues" evidence="2">
    <location>
        <begin position="188"/>
        <end position="209"/>
    </location>
</feature>
<dbReference type="GeneID" id="130506062"/>
<feature type="region of interest" description="Disordered" evidence="2">
    <location>
        <begin position="432"/>
        <end position="454"/>
    </location>
</feature>